<evidence type="ECO:0000313" key="5">
    <source>
        <dbReference type="Proteomes" id="UP000657421"/>
    </source>
</evidence>
<proteinExistence type="predicted"/>
<accession>A0ABR7NCF7</accession>
<dbReference type="RefSeq" id="WP_249309569.1">
    <property type="nucleotide sequence ID" value="NZ_JACRSZ010000015.1"/>
</dbReference>
<dbReference type="SUPFAM" id="SSF102546">
    <property type="entry name" value="RbsD-like"/>
    <property type="match status" value="1"/>
</dbReference>
<dbReference type="Proteomes" id="UP000657421">
    <property type="component" value="Unassembled WGS sequence"/>
</dbReference>
<reference evidence="4 5" key="1">
    <citation type="submission" date="2020-08" db="EMBL/GenBank/DDBJ databases">
        <title>Genome public.</title>
        <authorList>
            <person name="Liu C."/>
            <person name="Sun Q."/>
        </authorList>
    </citation>
    <scope>NUCLEOTIDE SEQUENCE [LARGE SCALE GENOMIC DNA]</scope>
    <source>
        <strain evidence="4 5">NSJ-46</strain>
    </source>
</reference>
<evidence type="ECO:0000313" key="4">
    <source>
        <dbReference type="EMBL" id="MBC8574072.1"/>
    </source>
</evidence>
<dbReference type="InterPro" id="IPR007721">
    <property type="entry name" value="RbsD_FucU"/>
</dbReference>
<name>A0ABR7NCF7_9FIRM</name>
<protein>
    <submittedName>
        <fullName evidence="4">RbsD or FucU transport</fullName>
    </submittedName>
</protein>
<comment type="caution">
    <text evidence="4">The sequence shown here is derived from an EMBL/GenBank/DDBJ whole genome shotgun (WGS) entry which is preliminary data.</text>
</comment>
<dbReference type="Pfam" id="PF05025">
    <property type="entry name" value="RbsD_FucU"/>
    <property type="match status" value="1"/>
</dbReference>
<keyword evidence="2" id="KW-0413">Isomerase</keyword>
<dbReference type="PANTHER" id="PTHR31690:SF4">
    <property type="entry name" value="FUCOSE MUTAROTASE"/>
    <property type="match status" value="1"/>
</dbReference>
<evidence type="ECO:0000256" key="2">
    <source>
        <dbReference type="ARBA" id="ARBA00023235"/>
    </source>
</evidence>
<evidence type="ECO:0000256" key="1">
    <source>
        <dbReference type="ARBA" id="ARBA00000223"/>
    </source>
</evidence>
<dbReference type="InterPro" id="IPR023750">
    <property type="entry name" value="RbsD-like_sf"/>
</dbReference>
<dbReference type="PANTHER" id="PTHR31690">
    <property type="entry name" value="FUCOSE MUTAROTASE"/>
    <property type="match status" value="1"/>
</dbReference>
<evidence type="ECO:0000256" key="3">
    <source>
        <dbReference type="ARBA" id="ARBA00036324"/>
    </source>
</evidence>
<comment type="catalytic activity">
    <reaction evidence="1">
        <text>beta-D-ribopyranose = beta-D-ribofuranose</text>
        <dbReference type="Rhea" id="RHEA:25432"/>
        <dbReference type="ChEBI" id="CHEBI:27476"/>
        <dbReference type="ChEBI" id="CHEBI:47002"/>
        <dbReference type="EC" id="5.4.99.62"/>
    </reaction>
</comment>
<dbReference type="EMBL" id="JACRSZ010000015">
    <property type="protein sequence ID" value="MBC8574072.1"/>
    <property type="molecule type" value="Genomic_DNA"/>
</dbReference>
<keyword evidence="5" id="KW-1185">Reference proteome</keyword>
<dbReference type="Gene3D" id="3.40.1650.10">
    <property type="entry name" value="RbsD-like domain"/>
    <property type="match status" value="1"/>
</dbReference>
<organism evidence="4 5">
    <name type="scientific">Jingyaoa shaoxingensis</name>
    <dbReference type="NCBI Taxonomy" id="2763671"/>
    <lineage>
        <taxon>Bacteria</taxon>
        <taxon>Bacillati</taxon>
        <taxon>Bacillota</taxon>
        <taxon>Clostridia</taxon>
        <taxon>Lachnospirales</taxon>
        <taxon>Lachnospiraceae</taxon>
        <taxon>Jingyaoa</taxon>
    </lineage>
</organism>
<gene>
    <name evidence="4" type="ORF">H8716_13425</name>
</gene>
<sequence>MTTTKLINPDILAALAYCGHGSKVLIADANYPLAEKSGNARKVYLGLTRGLPTVTDVLEAILSVVNVEKAEVMVPEEGPEPEIFEEFRSQLNGMELSGMGRYEYYDACMEENAVYLAISTGEQRTFANILLTIGCA</sequence>
<dbReference type="InterPro" id="IPR050443">
    <property type="entry name" value="RbsD/FucU_mutarotase"/>
</dbReference>
<comment type="catalytic activity">
    <reaction evidence="3">
        <text>alpha-L-fucose = beta-L-fucose</text>
        <dbReference type="Rhea" id="RHEA:25580"/>
        <dbReference type="ChEBI" id="CHEBI:42548"/>
        <dbReference type="ChEBI" id="CHEBI:42589"/>
        <dbReference type="EC" id="5.1.3.29"/>
    </reaction>
</comment>